<sequence>MAKKGEKKNAKAQGPSKKVDTSKVSKRGPVVKPAAKGVATGSNQATSGQEEKHKTLFLLPDSFVYGPNVLSENLIKSEVPAKMSSGNPDKQGRAVWKVSGQLFVQMGRDASGSNILERFKPTRLSKVRFDSIKFIDGLTKAAATVVHTVSDVGDRLKAVAKALESGTATREEMEKLAQFVRSKANDMKQISCPLRKEGLPKRLEMLSVEIEKGDPAFITAELAEQADKLSIMEQ</sequence>
<dbReference type="AlphaFoldDB" id="A0A0N4ZTT8"/>
<evidence type="ECO:0000313" key="2">
    <source>
        <dbReference type="Proteomes" id="UP000038045"/>
    </source>
</evidence>
<protein>
    <submittedName>
        <fullName evidence="3">PARP alpha-helical domain-containing protein</fullName>
    </submittedName>
</protein>
<accession>A0A0N4ZTT8</accession>
<evidence type="ECO:0000256" key="1">
    <source>
        <dbReference type="SAM" id="MobiDB-lite"/>
    </source>
</evidence>
<keyword evidence="2" id="KW-1185">Reference proteome</keyword>
<dbReference type="Proteomes" id="UP000038045">
    <property type="component" value="Unplaced"/>
</dbReference>
<dbReference type="WBParaSite" id="PTRK_0001192400.1">
    <property type="protein sequence ID" value="PTRK_0001192400.1"/>
    <property type="gene ID" value="PTRK_0001192400"/>
</dbReference>
<organism evidence="2 3">
    <name type="scientific">Parastrongyloides trichosuri</name>
    <name type="common">Possum-specific nematode worm</name>
    <dbReference type="NCBI Taxonomy" id="131310"/>
    <lineage>
        <taxon>Eukaryota</taxon>
        <taxon>Metazoa</taxon>
        <taxon>Ecdysozoa</taxon>
        <taxon>Nematoda</taxon>
        <taxon>Chromadorea</taxon>
        <taxon>Rhabditida</taxon>
        <taxon>Tylenchina</taxon>
        <taxon>Panagrolaimomorpha</taxon>
        <taxon>Strongyloidoidea</taxon>
        <taxon>Strongyloididae</taxon>
        <taxon>Parastrongyloides</taxon>
    </lineage>
</organism>
<reference evidence="3" key="1">
    <citation type="submission" date="2017-02" db="UniProtKB">
        <authorList>
            <consortium name="WormBaseParasite"/>
        </authorList>
    </citation>
    <scope>IDENTIFICATION</scope>
</reference>
<name>A0A0N4ZTT8_PARTI</name>
<proteinExistence type="predicted"/>
<evidence type="ECO:0000313" key="3">
    <source>
        <dbReference type="WBParaSite" id="PTRK_0001192400.1"/>
    </source>
</evidence>
<feature type="region of interest" description="Disordered" evidence="1">
    <location>
        <begin position="1"/>
        <end position="52"/>
    </location>
</feature>